<keyword evidence="2" id="KW-1185">Reference proteome</keyword>
<reference evidence="1" key="1">
    <citation type="submission" date="2022-03" db="EMBL/GenBank/DDBJ databases">
        <title>Genomic analyses of argali, domestic sheep and their hybrids provide insights into chromosomal evolution, heterosis and genetic basis of agronomic traits.</title>
        <authorList>
            <person name="Li M."/>
        </authorList>
    </citation>
    <scope>NUCLEOTIDE SEQUENCE</scope>
    <source>
        <strain evidence="1">CAU-MHL-2022a</strain>
        <tissue evidence="1">Skin</tissue>
    </source>
</reference>
<dbReference type="AlphaFoldDB" id="A0AAD4YDT1"/>
<protein>
    <submittedName>
        <fullName evidence="1">Uncharacterized protein</fullName>
    </submittedName>
</protein>
<name>A0AAD4YDT1_OVIAM</name>
<organism evidence="1 2">
    <name type="scientific">Ovis ammon polii</name>
    <dbReference type="NCBI Taxonomy" id="230172"/>
    <lineage>
        <taxon>Eukaryota</taxon>
        <taxon>Metazoa</taxon>
        <taxon>Chordata</taxon>
        <taxon>Craniata</taxon>
        <taxon>Vertebrata</taxon>
        <taxon>Euteleostomi</taxon>
        <taxon>Mammalia</taxon>
        <taxon>Eutheria</taxon>
        <taxon>Laurasiatheria</taxon>
        <taxon>Artiodactyla</taxon>
        <taxon>Ruminantia</taxon>
        <taxon>Pecora</taxon>
        <taxon>Bovidae</taxon>
        <taxon>Caprinae</taxon>
        <taxon>Ovis</taxon>
    </lineage>
</organism>
<sequence>MIRDVFDPTATWDDPLFCHHVSKFIHIKLSISPLLGDVDILEARELELASAEGFNHMLLVLQLGADEHYDLANMDPGHCALGLSKGTAHTCLEPRLGTAGQS</sequence>
<evidence type="ECO:0000313" key="2">
    <source>
        <dbReference type="Proteomes" id="UP001214576"/>
    </source>
</evidence>
<comment type="caution">
    <text evidence="1">The sequence shown here is derived from an EMBL/GenBank/DDBJ whole genome shotgun (WGS) entry which is preliminary data.</text>
</comment>
<gene>
    <name evidence="1" type="ORF">MG293_004580</name>
</gene>
<accession>A0AAD4YDT1</accession>
<dbReference type="Proteomes" id="UP001214576">
    <property type="component" value="Unassembled WGS sequence"/>
</dbReference>
<evidence type="ECO:0000313" key="1">
    <source>
        <dbReference type="EMBL" id="KAI4544314.1"/>
    </source>
</evidence>
<proteinExistence type="predicted"/>
<dbReference type="EMBL" id="JAKZEL010000004">
    <property type="protein sequence ID" value="KAI4544314.1"/>
    <property type="molecule type" value="Genomic_DNA"/>
</dbReference>